<evidence type="ECO:0000259" key="2">
    <source>
        <dbReference type="PROSITE" id="PS51781"/>
    </source>
</evidence>
<keyword evidence="1" id="KW-1133">Transmembrane helix</keyword>
<evidence type="ECO:0000313" key="3">
    <source>
        <dbReference type="EMBL" id="EEG37611.1"/>
    </source>
</evidence>
<dbReference type="AlphaFoldDB" id="C0ET12"/>
<dbReference type="EMBL" id="ACEP01000031">
    <property type="protein sequence ID" value="EEG37611.1"/>
    <property type="molecule type" value="Genomic_DNA"/>
</dbReference>
<proteinExistence type="predicted"/>
<reference evidence="3 4" key="2">
    <citation type="submission" date="2009-02" db="EMBL/GenBank/DDBJ databases">
        <title>Draft genome sequence of Eubacterium hallii (DSM 3353).</title>
        <authorList>
            <person name="Sudarsanam P."/>
            <person name="Ley R."/>
            <person name="Guruge J."/>
            <person name="Turnbaugh P.J."/>
            <person name="Mahowald M."/>
            <person name="Liep D."/>
            <person name="Gordon J."/>
        </authorList>
    </citation>
    <scope>NUCLEOTIDE SEQUENCE [LARGE SCALE GENOMIC DNA]</scope>
    <source>
        <strain evidence="3 4">DSM 3353</strain>
    </source>
</reference>
<comment type="caution">
    <text evidence="3">The sequence shown here is derived from an EMBL/GenBank/DDBJ whole genome shotgun (WGS) entry which is preliminary data.</text>
</comment>
<dbReference type="PROSITE" id="PS51781">
    <property type="entry name" value="SH3B"/>
    <property type="match status" value="1"/>
</dbReference>
<name>C0ET12_9FIRM</name>
<keyword evidence="1" id="KW-0472">Membrane</keyword>
<protein>
    <submittedName>
        <fullName evidence="3">SH3 domain protein</fullName>
    </submittedName>
</protein>
<organism evidence="3 4">
    <name type="scientific">Anaerobutyricum hallii DSM 3353</name>
    <dbReference type="NCBI Taxonomy" id="411469"/>
    <lineage>
        <taxon>Bacteria</taxon>
        <taxon>Bacillati</taxon>
        <taxon>Bacillota</taxon>
        <taxon>Clostridia</taxon>
        <taxon>Lachnospirales</taxon>
        <taxon>Lachnospiraceae</taxon>
        <taxon>Anaerobutyricum</taxon>
    </lineage>
</organism>
<keyword evidence="1" id="KW-0812">Transmembrane</keyword>
<accession>C0ET12</accession>
<feature type="transmembrane region" description="Helical" evidence="1">
    <location>
        <begin position="50"/>
        <end position="75"/>
    </location>
</feature>
<evidence type="ECO:0000313" key="4">
    <source>
        <dbReference type="Proteomes" id="UP000003174"/>
    </source>
</evidence>
<feature type="domain" description="SH3b" evidence="2">
    <location>
        <begin position="105"/>
        <end position="178"/>
    </location>
</feature>
<evidence type="ECO:0000256" key="1">
    <source>
        <dbReference type="SAM" id="Phobius"/>
    </source>
</evidence>
<reference evidence="3 4" key="1">
    <citation type="submission" date="2009-01" db="EMBL/GenBank/DDBJ databases">
        <authorList>
            <person name="Fulton L."/>
            <person name="Clifton S."/>
            <person name="Fulton B."/>
            <person name="Xu J."/>
            <person name="Minx P."/>
            <person name="Pepin K.H."/>
            <person name="Johnson M."/>
            <person name="Bhonagiri V."/>
            <person name="Nash W.E."/>
            <person name="Mardis E.R."/>
            <person name="Wilson R.K."/>
        </authorList>
    </citation>
    <scope>NUCLEOTIDE SEQUENCE [LARGE SCALE GENOMIC DNA]</scope>
    <source>
        <strain evidence="3 4">DSM 3353</strain>
    </source>
</reference>
<dbReference type="Gene3D" id="2.30.30.40">
    <property type="entry name" value="SH3 Domains"/>
    <property type="match status" value="1"/>
</dbReference>
<sequence>MSPVTFIHYLYNEISQFHKTLLILKFSFNLQKIMLQYSLIRKEPIMLKKLIVSFLCAIVVACTVLGGFCLLYFTIPSQKAKASISLPSTVEDSETAAESTTEADSKDKNVYVADVYQSLTLRSEASADSDAITDLLPMTHLEVLEFAAGTNYAYVKVLTGDKESYKGYVNSEYITKLGEPTVRIGTEE</sequence>
<dbReference type="Proteomes" id="UP000003174">
    <property type="component" value="Unassembled WGS sequence"/>
</dbReference>
<dbReference type="InterPro" id="IPR003646">
    <property type="entry name" value="SH3-like_bac-type"/>
</dbReference>
<gene>
    <name evidence="3" type="ORF">EUBHAL_00535</name>
</gene>